<sequence length="287" mass="30775">MKTILVATDFSERSDRALRRATLLARQTGAALTLVHAVDDDQPARLVAAARDAAILQLRDQGATLRDVDGLACETRVTLGAPFEATLRTADEMRPDLLVIGPHRRQALWDVFVGTTAERIIRASRVPVLMVNAPPLVAYRHALFATDLSEGSRQALETLLGLGLIEAVRLSIYHAYHAPALRLAMGHTLGKEGREDYLKEAEKDAARRLADFLGGLDVGRASRVVRLETSTAAAEIVAAAKELAADLVVVSTSGRTGLAKAVLGSVAEEVLRTADRDILAVPPRGAE</sequence>
<dbReference type="PRINTS" id="PR01438">
    <property type="entry name" value="UNVRSLSTRESS"/>
</dbReference>
<gene>
    <name evidence="5" type="ordered locus">SL003B_2560</name>
</gene>
<evidence type="ECO:0000256" key="3">
    <source>
        <dbReference type="ARBA" id="ARBA00022840"/>
    </source>
</evidence>
<dbReference type="PANTHER" id="PTHR46268:SF27">
    <property type="entry name" value="UNIVERSAL STRESS PROTEIN RV2623"/>
    <property type="match status" value="1"/>
</dbReference>
<dbReference type="HOGENOM" id="CLU_049301_2_1_5"/>
<dbReference type="SUPFAM" id="SSF52402">
    <property type="entry name" value="Adenine nucleotide alpha hydrolases-like"/>
    <property type="match status" value="2"/>
</dbReference>
<evidence type="ECO:0000313" key="5">
    <source>
        <dbReference type="EMBL" id="ADZ70984.1"/>
    </source>
</evidence>
<dbReference type="eggNOG" id="COG0589">
    <property type="taxonomic scope" value="Bacteria"/>
</dbReference>
<dbReference type="KEGG" id="pgv:SL003B_2560"/>
<dbReference type="Proteomes" id="UP000008130">
    <property type="component" value="Chromosome"/>
</dbReference>
<evidence type="ECO:0000256" key="1">
    <source>
        <dbReference type="ARBA" id="ARBA00008791"/>
    </source>
</evidence>
<dbReference type="OrthoDB" id="5564966at2"/>
<comment type="similarity">
    <text evidence="1">Belongs to the universal stress protein A family.</text>
</comment>
<proteinExistence type="inferred from homology"/>
<dbReference type="Gene3D" id="3.40.50.620">
    <property type="entry name" value="HUPs"/>
    <property type="match status" value="2"/>
</dbReference>
<dbReference type="PATRIC" id="fig|991905.3.peg.2623"/>
<dbReference type="InterPro" id="IPR014729">
    <property type="entry name" value="Rossmann-like_a/b/a_fold"/>
</dbReference>
<name>F2J3F9_POLGS</name>
<feature type="domain" description="UspA" evidence="4">
    <location>
        <begin position="139"/>
        <end position="282"/>
    </location>
</feature>
<protein>
    <submittedName>
        <fullName evidence="5">UspA domain protein</fullName>
    </submittedName>
</protein>
<dbReference type="Pfam" id="PF00582">
    <property type="entry name" value="Usp"/>
    <property type="match status" value="2"/>
</dbReference>
<evidence type="ECO:0000259" key="4">
    <source>
        <dbReference type="Pfam" id="PF00582"/>
    </source>
</evidence>
<dbReference type="RefSeq" id="WP_013653298.1">
    <property type="nucleotide sequence ID" value="NC_015259.1"/>
</dbReference>
<dbReference type="PANTHER" id="PTHR46268">
    <property type="entry name" value="STRESS RESPONSE PROTEIN NHAX"/>
    <property type="match status" value="1"/>
</dbReference>
<dbReference type="EMBL" id="CP002568">
    <property type="protein sequence ID" value="ADZ70984.1"/>
    <property type="molecule type" value="Genomic_DNA"/>
</dbReference>
<accession>F2J3F9</accession>
<dbReference type="GO" id="GO:0005524">
    <property type="term" value="F:ATP binding"/>
    <property type="evidence" value="ECO:0007669"/>
    <property type="project" value="UniProtKB-KW"/>
</dbReference>
<dbReference type="InterPro" id="IPR006015">
    <property type="entry name" value="Universal_stress_UspA"/>
</dbReference>
<feature type="domain" description="UspA" evidence="4">
    <location>
        <begin position="1"/>
        <end position="131"/>
    </location>
</feature>
<keyword evidence="6" id="KW-1185">Reference proteome</keyword>
<dbReference type="CDD" id="cd00293">
    <property type="entry name" value="USP-like"/>
    <property type="match status" value="2"/>
</dbReference>
<evidence type="ECO:0000256" key="2">
    <source>
        <dbReference type="ARBA" id="ARBA00022741"/>
    </source>
</evidence>
<dbReference type="STRING" id="991905.SL003B_2560"/>
<keyword evidence="3" id="KW-0067">ATP-binding</keyword>
<reference evidence="5 6" key="1">
    <citation type="journal article" date="2011" name="J. Bacteriol.">
        <title>Complete genome sequence of Polymorphum gilvum SL003B-26A1T, a crude oil-degrading bacterium from oil-polluted saline soil.</title>
        <authorList>
            <person name="Li S.G."/>
            <person name="Tang Y.Q."/>
            <person name="Nie Y."/>
            <person name="Cai M."/>
            <person name="Wu X.L."/>
        </authorList>
    </citation>
    <scope>NUCLEOTIDE SEQUENCE [LARGE SCALE GENOMIC DNA]</scope>
    <source>
        <strain evidence="6">LMG 25793 / CGMCC 1.9160 / SL003B-26A1</strain>
    </source>
</reference>
<dbReference type="InterPro" id="IPR006016">
    <property type="entry name" value="UspA"/>
</dbReference>
<evidence type="ECO:0000313" key="6">
    <source>
        <dbReference type="Proteomes" id="UP000008130"/>
    </source>
</evidence>
<organism evidence="5 6">
    <name type="scientific">Polymorphum gilvum (strain LMG 25793 / CGMCC 1.9160 / SL003B-26A1)</name>
    <dbReference type="NCBI Taxonomy" id="991905"/>
    <lineage>
        <taxon>Bacteria</taxon>
        <taxon>Pseudomonadati</taxon>
        <taxon>Pseudomonadota</taxon>
        <taxon>Alphaproteobacteria</taxon>
        <taxon>Rhodobacterales</taxon>
        <taxon>Paracoccaceae</taxon>
        <taxon>Polymorphum</taxon>
    </lineage>
</organism>
<dbReference type="AlphaFoldDB" id="F2J3F9"/>
<keyword evidence="2" id="KW-0547">Nucleotide-binding</keyword>